<evidence type="ECO:0000313" key="2">
    <source>
        <dbReference type="Proteomes" id="UP001189429"/>
    </source>
</evidence>
<feature type="non-terminal residue" evidence="1">
    <location>
        <position position="578"/>
    </location>
</feature>
<reference evidence="1" key="1">
    <citation type="submission" date="2023-10" db="EMBL/GenBank/DDBJ databases">
        <authorList>
            <person name="Chen Y."/>
            <person name="Shah S."/>
            <person name="Dougan E. K."/>
            <person name="Thang M."/>
            <person name="Chan C."/>
        </authorList>
    </citation>
    <scope>NUCLEOTIDE SEQUENCE [LARGE SCALE GENOMIC DNA]</scope>
</reference>
<organism evidence="1 2">
    <name type="scientific">Prorocentrum cordatum</name>
    <dbReference type="NCBI Taxonomy" id="2364126"/>
    <lineage>
        <taxon>Eukaryota</taxon>
        <taxon>Sar</taxon>
        <taxon>Alveolata</taxon>
        <taxon>Dinophyceae</taxon>
        <taxon>Prorocentrales</taxon>
        <taxon>Prorocentraceae</taxon>
        <taxon>Prorocentrum</taxon>
    </lineage>
</organism>
<proteinExistence type="predicted"/>
<evidence type="ECO:0000313" key="1">
    <source>
        <dbReference type="EMBL" id="CAK0855829.1"/>
    </source>
</evidence>
<keyword evidence="2" id="KW-1185">Reference proteome</keyword>
<accession>A0ABN9U970</accession>
<name>A0ABN9U970_9DINO</name>
<protein>
    <submittedName>
        <fullName evidence="1">Uncharacterized protein</fullName>
    </submittedName>
</protein>
<sequence>AAKKAERESEAAGKAEVESEAACFSIGLLLATEVIYRTCKTIVIYCSDQDIAESADDCGVCENTVGTVSARMFLDGAEPLELPCAVPRPKKTAFANVSIGARMFVIALLGTALDFAREKMCKDIRRYPEQLDTEFDAWSDDSSQEQDSESGSVDLFDDVLEYEEDARGGALGEGNGFENCALASWKNWLVEHLKQHHQKRASFVPYKSNKMFRIAKAIHDSDQMRGISGAKYLQRAAALVRRQASTGLSKRAHTHLDEHMVLVLEEGGPRYYLQSELCQMSVRRVGDCYSTREFYNRARERLAGLLAECEDDGELQWVSIDGAAKPAFTLVGQASCRAPRWVREDQAVPIDDQLHVVLTMRVRSGAVLLATPVQTENAENVCSALSSAFSASQLALIQCLVTDDPSAKLLDGLQDVCGDLKAIALDCCHLAMVYEQANWEKKSPGSIDIRRIVAELEAKCGAGPRGGLFDGTSAAASTRGEKIARGGIGRKRLAVRKAKRVLGVIDVSKPFQTRTEVLRCREAAARVHHREMKKTLPSGKTRLQMLKCAAQPERLEWMLNAARVSSRMTREERVLLPA</sequence>
<feature type="non-terminal residue" evidence="1">
    <location>
        <position position="1"/>
    </location>
</feature>
<comment type="caution">
    <text evidence="1">The sequence shown here is derived from an EMBL/GenBank/DDBJ whole genome shotgun (WGS) entry which is preliminary data.</text>
</comment>
<gene>
    <name evidence="1" type="ORF">PCOR1329_LOCUS46361</name>
</gene>
<dbReference type="EMBL" id="CAUYUJ010015577">
    <property type="protein sequence ID" value="CAK0855829.1"/>
    <property type="molecule type" value="Genomic_DNA"/>
</dbReference>
<dbReference type="Proteomes" id="UP001189429">
    <property type="component" value="Unassembled WGS sequence"/>
</dbReference>